<proteinExistence type="predicted"/>
<dbReference type="EMBL" id="RJVJ01000001">
    <property type="protein sequence ID" value="ROR43069.1"/>
    <property type="molecule type" value="Genomic_DNA"/>
</dbReference>
<gene>
    <name evidence="1" type="ORF">EDD39_1209</name>
</gene>
<comment type="caution">
    <text evidence="1">The sequence shown here is derived from an EMBL/GenBank/DDBJ whole genome shotgun (WGS) entry which is preliminary data.</text>
</comment>
<dbReference type="AlphaFoldDB" id="A0A8G1XAX3"/>
<dbReference type="Proteomes" id="UP000267408">
    <property type="component" value="Unassembled WGS sequence"/>
</dbReference>
<protein>
    <submittedName>
        <fullName evidence="1">Uncharacterized protein</fullName>
    </submittedName>
</protein>
<organism evidence="1 2">
    <name type="scientific">Kitasatospora cineracea</name>
    <dbReference type="NCBI Taxonomy" id="88074"/>
    <lineage>
        <taxon>Bacteria</taxon>
        <taxon>Bacillati</taxon>
        <taxon>Actinomycetota</taxon>
        <taxon>Actinomycetes</taxon>
        <taxon>Kitasatosporales</taxon>
        <taxon>Streptomycetaceae</taxon>
        <taxon>Kitasatospora</taxon>
    </lineage>
</organism>
<accession>A0A8G1XAX3</accession>
<evidence type="ECO:0000313" key="2">
    <source>
        <dbReference type="Proteomes" id="UP000267408"/>
    </source>
</evidence>
<sequence>MVRAGSGVLSASVCTGSGASGVGVGVGVGLGVGSGVGVGVGVGLGVGVGVGSGVGLSLATGLGEAVVAAGAGAASFLSGPKIAASQKTDITAHHTTSSTFTPRCSRLDRHAITPATGGRKSSSAIRATRFPVVRCSGLVDGAWYGFTGVFLG</sequence>
<name>A0A8G1XAX3_9ACTN</name>
<evidence type="ECO:0000313" key="1">
    <source>
        <dbReference type="EMBL" id="ROR43069.1"/>
    </source>
</evidence>
<reference evidence="1 2" key="1">
    <citation type="submission" date="2018-11" db="EMBL/GenBank/DDBJ databases">
        <title>Sequencing the genomes of 1000 actinobacteria strains.</title>
        <authorList>
            <person name="Klenk H.-P."/>
        </authorList>
    </citation>
    <scope>NUCLEOTIDE SEQUENCE [LARGE SCALE GENOMIC DNA]</scope>
    <source>
        <strain evidence="1 2">DSM 44780</strain>
    </source>
</reference>